<name>A0ABV5IIJ3_9ACTN</name>
<keyword evidence="3" id="KW-1185">Reference proteome</keyword>
<dbReference type="EMBL" id="JBHMEI010000016">
    <property type="protein sequence ID" value="MFB9204301.1"/>
    <property type="molecule type" value="Genomic_DNA"/>
</dbReference>
<accession>A0ABV5IIJ3</accession>
<organism evidence="2 3">
    <name type="scientific">Nonomuraea spiralis</name>
    <dbReference type="NCBI Taxonomy" id="46182"/>
    <lineage>
        <taxon>Bacteria</taxon>
        <taxon>Bacillati</taxon>
        <taxon>Actinomycetota</taxon>
        <taxon>Actinomycetes</taxon>
        <taxon>Streptosporangiales</taxon>
        <taxon>Streptosporangiaceae</taxon>
        <taxon>Nonomuraea</taxon>
    </lineage>
</organism>
<dbReference type="Proteomes" id="UP001589647">
    <property type="component" value="Unassembled WGS sequence"/>
</dbReference>
<feature type="compositionally biased region" description="Polar residues" evidence="1">
    <location>
        <begin position="8"/>
        <end position="18"/>
    </location>
</feature>
<sequence>MKRKRTKSQIGTKSSGRSKTAPRKKTKGDPEDETTPVVHLQKRKSAPVLTLDRPQSMEMDSDTAPRPTTITVSKPHTDIWGTVKFQARKHDLPAGAVVHLRPLVDLRGDTGPKKIAGILISRLQRTPSPFGNRMGDHTTSWQGVVDSVRASLYGKTVKEAATALLAMQATAQASVSDPDGAARDLLMRLETVDATDAAGRIEPLENSARLVAEQCATALSEKSESKAAQALATAVAQHLNFLNHLPFSTVPAASARGSTGSGEGTYRGALLAYEAKAAKLAADKGTAAPKPRTYEQNDMRTALWKMFAFDAAMRESYVEYALNPQSYGDVAEQYSELQKVNAELDKALTAVATNKGRVEALKDIPGLLGRIDDVQKAAGIYQGMHRAAGALRAKAEDARTRLQQPHTALRAETARKVIASAKNAHILAEAGQVAADLKKIGDGAPEYAVVVLSNLLYKHLRVMAAAYPHAVTAAGLPDPVSGKLGRPAAEMMVKQLEGALRREYMDLFPKRTEPEQYAPLIESITQTLAGLPPITVEPRTTTWASEAADTNLVVDFDPALKESLIINGRAPAPPGVAGMGCHTTAWAIETQHANHLVSDASSGPQAVRALKEAVRKDLQSRVMELAALLPAEQIEGRQLAGLFDEAASVLNAPDASTAAMAYLSFRNLMPFATVNEGDRGGHAEKKDGGLDITFDKTAMKLAADHKRDELTTDPKSLADKLLAERDLLATELERWEDDDTLATAVETVRARLKEQAAFLKRAKSGELAEYAAEAGKKVYDTRLVEHKRVWKEVQTFLKG</sequence>
<evidence type="ECO:0000313" key="3">
    <source>
        <dbReference type="Proteomes" id="UP001589647"/>
    </source>
</evidence>
<proteinExistence type="predicted"/>
<gene>
    <name evidence="2" type="ORF">ACFFV7_24115</name>
</gene>
<reference evidence="2 3" key="1">
    <citation type="submission" date="2024-09" db="EMBL/GenBank/DDBJ databases">
        <authorList>
            <person name="Sun Q."/>
            <person name="Mori K."/>
        </authorList>
    </citation>
    <scope>NUCLEOTIDE SEQUENCE [LARGE SCALE GENOMIC DNA]</scope>
    <source>
        <strain evidence="2 3">CCM 3426</strain>
    </source>
</reference>
<feature type="region of interest" description="Disordered" evidence="1">
    <location>
        <begin position="1"/>
        <end position="69"/>
    </location>
</feature>
<evidence type="ECO:0000313" key="2">
    <source>
        <dbReference type="EMBL" id="MFB9204301.1"/>
    </source>
</evidence>
<dbReference type="RefSeq" id="WP_189649043.1">
    <property type="nucleotide sequence ID" value="NZ_BMRC01000008.1"/>
</dbReference>
<protein>
    <submittedName>
        <fullName evidence="2">Uncharacterized protein</fullName>
    </submittedName>
</protein>
<comment type="caution">
    <text evidence="2">The sequence shown here is derived from an EMBL/GenBank/DDBJ whole genome shotgun (WGS) entry which is preliminary data.</text>
</comment>
<evidence type="ECO:0000256" key="1">
    <source>
        <dbReference type="SAM" id="MobiDB-lite"/>
    </source>
</evidence>